<protein>
    <submittedName>
        <fullName evidence="1">Uncharacterized protein</fullName>
    </submittedName>
</protein>
<evidence type="ECO:0000313" key="1">
    <source>
        <dbReference type="EMBL" id="KAJ1697645.1"/>
    </source>
</evidence>
<dbReference type="AlphaFoldDB" id="A0A9Q0CPD5"/>
<accession>A0A9Q0CPD5</accession>
<name>A0A9Q0CPD5_9POAL</name>
<proteinExistence type="predicted"/>
<dbReference type="OrthoDB" id="2015909at2759"/>
<dbReference type="Proteomes" id="UP001151287">
    <property type="component" value="Unassembled WGS sequence"/>
</dbReference>
<dbReference type="EMBL" id="JAMQYH010000002">
    <property type="protein sequence ID" value="KAJ1697645.1"/>
    <property type="molecule type" value="Genomic_DNA"/>
</dbReference>
<sequence>MQEHEDILISTKSKMRPYRRKLSSQPKAILARSAIEIEKRGWLFGAAKNLAAEDVDPTPTPVFLSKLQGNITALIPFPLLSLLHSFLPSIPFPHHLSSPKKHKHHTNYYVGATNSNSNPTMTLFKHSPSPSLPLLSLLSLHCCSIPSLLSPFIVLLLFSSFHFHPHYPSFSSTIITPPSSPWISVPFAQNYTSTLLSRWLTASPCNNSLTTEISLPSTPITLSSPEITILTFHAIDEQGKRQCLGGDYFETDLSSPSWKSRPPVVDHGNGSYSIHIQVGSGFTAEFNLTITLLFRHYLGLKHSPERFKFRKELRNIPVRFVQSCVVLPNLEICKSDDFSREMWSGRWTRHTESRDCEVDEQGRFRCLGPDFACMQPWCHGPLGSLESNGWVYSAHCSFKIFTQESAWQCLDKKWLFFWGDSNHVDTIRNLLTFVLGVTDTAAVQRLFDRNFTSPNGLWSVRITNVFNGHWNHTRNYLGVDSLNNEEYVQLLRGYFSNEDSVPDVAMLNSGLHDGVHFRSLKRFALSAERAANFWIEVMRHVDARGKRRPRIFYRTTIATAGYARDLAFNPHKMEVYNGIMVEKIQKKGLLRDGGVVDQFDMSFPWHYDNRCSDGVHYGRAPAKARWRDGKVGHHYFVDLMLCHVLLNAICNE</sequence>
<keyword evidence="2" id="KW-1185">Reference proteome</keyword>
<dbReference type="PANTHER" id="PTHR35124:SF1">
    <property type="entry name" value="CYTOCHROME P450 FAMILY PROTEIN"/>
    <property type="match status" value="1"/>
</dbReference>
<comment type="caution">
    <text evidence="1">The sequence shown here is derived from an EMBL/GenBank/DDBJ whole genome shotgun (WGS) entry which is preliminary data.</text>
</comment>
<evidence type="ECO:0000313" key="2">
    <source>
        <dbReference type="Proteomes" id="UP001151287"/>
    </source>
</evidence>
<reference evidence="1" key="1">
    <citation type="journal article" date="2022" name="Cell">
        <title>Repeat-based holocentromeres influence genome architecture and karyotype evolution.</title>
        <authorList>
            <person name="Hofstatter P.G."/>
            <person name="Thangavel G."/>
            <person name="Lux T."/>
            <person name="Neumann P."/>
            <person name="Vondrak T."/>
            <person name="Novak P."/>
            <person name="Zhang M."/>
            <person name="Costa L."/>
            <person name="Castellani M."/>
            <person name="Scott A."/>
            <person name="Toegelov H."/>
            <person name="Fuchs J."/>
            <person name="Mata-Sucre Y."/>
            <person name="Dias Y."/>
            <person name="Vanzela A.L.L."/>
            <person name="Huettel B."/>
            <person name="Almeida C.C.S."/>
            <person name="Simkova H."/>
            <person name="Souza G."/>
            <person name="Pedrosa-Harand A."/>
            <person name="Macas J."/>
            <person name="Mayer K.F.X."/>
            <person name="Houben A."/>
            <person name="Marques A."/>
        </authorList>
    </citation>
    <scope>NUCLEOTIDE SEQUENCE</scope>
    <source>
        <strain evidence="1">RhyBre1mFocal</strain>
    </source>
</reference>
<dbReference type="PANTHER" id="PTHR35124">
    <property type="entry name" value="CYTOCHROME P450 FAMILY PROTEIN"/>
    <property type="match status" value="1"/>
</dbReference>
<gene>
    <name evidence="1" type="ORF">LUZ63_006157</name>
</gene>
<organism evidence="1 2">
    <name type="scientific">Rhynchospora breviuscula</name>
    <dbReference type="NCBI Taxonomy" id="2022672"/>
    <lineage>
        <taxon>Eukaryota</taxon>
        <taxon>Viridiplantae</taxon>
        <taxon>Streptophyta</taxon>
        <taxon>Embryophyta</taxon>
        <taxon>Tracheophyta</taxon>
        <taxon>Spermatophyta</taxon>
        <taxon>Magnoliopsida</taxon>
        <taxon>Liliopsida</taxon>
        <taxon>Poales</taxon>
        <taxon>Cyperaceae</taxon>
        <taxon>Cyperoideae</taxon>
        <taxon>Rhynchosporeae</taxon>
        <taxon>Rhynchospora</taxon>
    </lineage>
</organism>